<dbReference type="Proteomes" id="UP000800035">
    <property type="component" value="Unassembled WGS sequence"/>
</dbReference>
<name>A0A6A5TZF2_9PLEO</name>
<proteinExistence type="predicted"/>
<dbReference type="AlphaFoldDB" id="A0A6A5TZF2"/>
<gene>
    <name evidence="1" type="ORF">CC80DRAFT_38355</name>
</gene>
<organism evidence="1 2">
    <name type="scientific">Byssothecium circinans</name>
    <dbReference type="NCBI Taxonomy" id="147558"/>
    <lineage>
        <taxon>Eukaryota</taxon>
        <taxon>Fungi</taxon>
        <taxon>Dikarya</taxon>
        <taxon>Ascomycota</taxon>
        <taxon>Pezizomycotina</taxon>
        <taxon>Dothideomycetes</taxon>
        <taxon>Pleosporomycetidae</taxon>
        <taxon>Pleosporales</taxon>
        <taxon>Massarineae</taxon>
        <taxon>Massarinaceae</taxon>
        <taxon>Byssothecium</taxon>
    </lineage>
</organism>
<sequence length="55" mass="6337">MDMAFVQGEEFEKVRFKTDLLPGTGNIYDLTDMDVGYYGLVGRVEGRVVRVWCFL</sequence>
<evidence type="ECO:0000313" key="1">
    <source>
        <dbReference type="EMBL" id="KAF1958011.1"/>
    </source>
</evidence>
<dbReference type="OrthoDB" id="2851338at2759"/>
<protein>
    <submittedName>
        <fullName evidence="1">Uncharacterized protein</fullName>
    </submittedName>
</protein>
<dbReference type="EMBL" id="ML976988">
    <property type="protein sequence ID" value="KAF1958011.1"/>
    <property type="molecule type" value="Genomic_DNA"/>
</dbReference>
<accession>A0A6A5TZF2</accession>
<reference evidence="1" key="1">
    <citation type="journal article" date="2020" name="Stud. Mycol.">
        <title>101 Dothideomycetes genomes: a test case for predicting lifestyles and emergence of pathogens.</title>
        <authorList>
            <person name="Haridas S."/>
            <person name="Albert R."/>
            <person name="Binder M."/>
            <person name="Bloem J."/>
            <person name="Labutti K."/>
            <person name="Salamov A."/>
            <person name="Andreopoulos B."/>
            <person name="Baker S."/>
            <person name="Barry K."/>
            <person name="Bills G."/>
            <person name="Bluhm B."/>
            <person name="Cannon C."/>
            <person name="Castanera R."/>
            <person name="Culley D."/>
            <person name="Daum C."/>
            <person name="Ezra D."/>
            <person name="Gonzalez J."/>
            <person name="Henrissat B."/>
            <person name="Kuo A."/>
            <person name="Liang C."/>
            <person name="Lipzen A."/>
            <person name="Lutzoni F."/>
            <person name="Magnuson J."/>
            <person name="Mondo S."/>
            <person name="Nolan M."/>
            <person name="Ohm R."/>
            <person name="Pangilinan J."/>
            <person name="Park H.-J."/>
            <person name="Ramirez L."/>
            <person name="Alfaro M."/>
            <person name="Sun H."/>
            <person name="Tritt A."/>
            <person name="Yoshinaga Y."/>
            <person name="Zwiers L.-H."/>
            <person name="Turgeon B."/>
            <person name="Goodwin S."/>
            <person name="Spatafora J."/>
            <person name="Crous P."/>
            <person name="Grigoriev I."/>
        </authorList>
    </citation>
    <scope>NUCLEOTIDE SEQUENCE</scope>
    <source>
        <strain evidence="1">CBS 675.92</strain>
    </source>
</reference>
<keyword evidence="2" id="KW-1185">Reference proteome</keyword>
<evidence type="ECO:0000313" key="2">
    <source>
        <dbReference type="Proteomes" id="UP000800035"/>
    </source>
</evidence>